<feature type="compositionally biased region" description="Basic and acidic residues" evidence="2">
    <location>
        <begin position="101"/>
        <end position="111"/>
    </location>
</feature>
<gene>
    <name evidence="3" type="ORF">Tci_601350</name>
</gene>
<evidence type="ECO:0000256" key="2">
    <source>
        <dbReference type="SAM" id="MobiDB-lite"/>
    </source>
</evidence>
<feature type="region of interest" description="Disordered" evidence="2">
    <location>
        <begin position="98"/>
        <end position="126"/>
    </location>
</feature>
<evidence type="ECO:0000313" key="3">
    <source>
        <dbReference type="EMBL" id="GFA29378.1"/>
    </source>
</evidence>
<dbReference type="EMBL" id="BKCJ010399644">
    <property type="protein sequence ID" value="GFA29378.1"/>
    <property type="molecule type" value="Genomic_DNA"/>
</dbReference>
<sequence>MHHETSWPFPSHGLRPLETKVLILQYLGLHQIIASTQRSLVIPRRRVMILAPGQPIPHDRSYRYHPNGSVHMMTVRKRVRSLPVQQLFVRHSVNYSLSDSSSKHSSSDHSSPDLPSTSAGPSRKRRRSLMTYVPALPLVSGALSPRLVLERLELRGLPILRCQDIPEPAQKGAAEVIEDAQRELGHRIVGVEPTVTALTERVAELESDNRRLRGTAGVKSQRVDRLQRGMKIPNTRSKASMTHEEVEELVARQVAKEMEVREAARNLETLNVNEEQKERIEETEEMKMEIMKEIRMKETEEIEMEGLKEIGIMA</sequence>
<evidence type="ECO:0000256" key="1">
    <source>
        <dbReference type="SAM" id="Coils"/>
    </source>
</evidence>
<comment type="caution">
    <text evidence="3">The sequence shown here is derived from an EMBL/GenBank/DDBJ whole genome shotgun (WGS) entry which is preliminary data.</text>
</comment>
<accession>A0A699JFH1</accession>
<feature type="coiled-coil region" evidence="1">
    <location>
        <begin position="260"/>
        <end position="300"/>
    </location>
</feature>
<dbReference type="AlphaFoldDB" id="A0A699JFH1"/>
<organism evidence="3">
    <name type="scientific">Tanacetum cinerariifolium</name>
    <name type="common">Dalmatian daisy</name>
    <name type="synonym">Chrysanthemum cinerariifolium</name>
    <dbReference type="NCBI Taxonomy" id="118510"/>
    <lineage>
        <taxon>Eukaryota</taxon>
        <taxon>Viridiplantae</taxon>
        <taxon>Streptophyta</taxon>
        <taxon>Embryophyta</taxon>
        <taxon>Tracheophyta</taxon>
        <taxon>Spermatophyta</taxon>
        <taxon>Magnoliopsida</taxon>
        <taxon>eudicotyledons</taxon>
        <taxon>Gunneridae</taxon>
        <taxon>Pentapetalae</taxon>
        <taxon>asterids</taxon>
        <taxon>campanulids</taxon>
        <taxon>Asterales</taxon>
        <taxon>Asteraceae</taxon>
        <taxon>Asteroideae</taxon>
        <taxon>Anthemideae</taxon>
        <taxon>Anthemidinae</taxon>
        <taxon>Tanacetum</taxon>
    </lineage>
</organism>
<proteinExistence type="predicted"/>
<protein>
    <submittedName>
        <fullName evidence="3">Uncharacterized protein</fullName>
    </submittedName>
</protein>
<keyword evidence="1" id="KW-0175">Coiled coil</keyword>
<name>A0A699JFH1_TANCI</name>
<reference evidence="3" key="1">
    <citation type="journal article" date="2019" name="Sci. Rep.">
        <title>Draft genome of Tanacetum cinerariifolium, the natural source of mosquito coil.</title>
        <authorList>
            <person name="Yamashiro T."/>
            <person name="Shiraishi A."/>
            <person name="Satake H."/>
            <person name="Nakayama K."/>
        </authorList>
    </citation>
    <scope>NUCLEOTIDE SEQUENCE</scope>
</reference>